<dbReference type="NCBIfam" id="NF033709">
    <property type="entry name" value="PorV_fam"/>
    <property type="match status" value="1"/>
</dbReference>
<accession>A0A937XCY2</accession>
<evidence type="ECO:0000256" key="2">
    <source>
        <dbReference type="SAM" id="SignalP"/>
    </source>
</evidence>
<organism evidence="3 4">
    <name type="scientific">candidate division WOR-3 bacterium</name>
    <dbReference type="NCBI Taxonomy" id="2052148"/>
    <lineage>
        <taxon>Bacteria</taxon>
        <taxon>Bacteria division WOR-3</taxon>
    </lineage>
</organism>
<evidence type="ECO:0000313" key="3">
    <source>
        <dbReference type="EMBL" id="MBM3330712.1"/>
    </source>
</evidence>
<sequence>MKNGITILLTLALLASVAFFSPAQAAFSKVGTTGAAFLKIGVGRSTAMGDAFCAIADDASASYFNPAGLARVERQVALNHVDWIADVSHENLAIVLPMTNFGTLAFTVTALSMGQIEQTTIDNPNTVTREDEGTGLFFGASDMAFAVSYARIITDKLSFGVTTKVINQSIWDMSATAVGFDLGLFYNTGFRSLRIGAAVTNYGTQLSFTGRQLDYSFFWTDSGPSQLRGSYSTTPAGLPTSFRFGVAYDIIEAQNLDKDSRLTAALDITHPSDVNETVNFGLEYGLANVFFLRGGYILNADNSYQEELGWLTGLSAGLGARAKPVRGLSLGLDYTFRYIKYLKPTHRLQLTVGF</sequence>
<reference evidence="3" key="1">
    <citation type="submission" date="2019-03" db="EMBL/GenBank/DDBJ databases">
        <title>Lake Tanganyika Metagenome-Assembled Genomes (MAGs).</title>
        <authorList>
            <person name="Tran P."/>
        </authorList>
    </citation>
    <scope>NUCLEOTIDE SEQUENCE</scope>
    <source>
        <strain evidence="3">K_DeepCast_150m_m2_040</strain>
    </source>
</reference>
<dbReference type="SUPFAM" id="SSF56935">
    <property type="entry name" value="Porins"/>
    <property type="match status" value="1"/>
</dbReference>
<dbReference type="Proteomes" id="UP000779900">
    <property type="component" value="Unassembled WGS sequence"/>
</dbReference>
<dbReference type="EMBL" id="VGIR01000009">
    <property type="protein sequence ID" value="MBM3330712.1"/>
    <property type="molecule type" value="Genomic_DNA"/>
</dbReference>
<dbReference type="Pfam" id="PF03687">
    <property type="entry name" value="UPF0164"/>
    <property type="match status" value="1"/>
</dbReference>
<dbReference type="InterPro" id="IPR005362">
    <property type="entry name" value="UPF0164"/>
</dbReference>
<name>A0A937XCY2_UNCW3</name>
<feature type="signal peptide" evidence="2">
    <location>
        <begin position="1"/>
        <end position="25"/>
    </location>
</feature>
<keyword evidence="2" id="KW-0732">Signal</keyword>
<comment type="caution">
    <text evidence="3">The sequence shown here is derived from an EMBL/GenBank/DDBJ whole genome shotgun (WGS) entry which is preliminary data.</text>
</comment>
<protein>
    <submittedName>
        <fullName evidence="3">UPF0164 family protein</fullName>
    </submittedName>
</protein>
<dbReference type="Gene3D" id="2.40.160.60">
    <property type="entry name" value="Outer membrane protein transport protein (OMPP1/FadL/TodX)"/>
    <property type="match status" value="1"/>
</dbReference>
<evidence type="ECO:0000313" key="4">
    <source>
        <dbReference type="Proteomes" id="UP000779900"/>
    </source>
</evidence>
<evidence type="ECO:0000256" key="1">
    <source>
        <dbReference type="ARBA" id="ARBA00005846"/>
    </source>
</evidence>
<dbReference type="AlphaFoldDB" id="A0A937XCY2"/>
<comment type="similarity">
    <text evidence="1">Belongs to the UPF0164 family.</text>
</comment>
<feature type="chain" id="PRO_5037581535" evidence="2">
    <location>
        <begin position="26"/>
        <end position="354"/>
    </location>
</feature>
<proteinExistence type="inferred from homology"/>
<gene>
    <name evidence="3" type="ORF">FJY68_02530</name>
</gene>